<proteinExistence type="inferred from homology"/>
<evidence type="ECO:0000313" key="6">
    <source>
        <dbReference type="EMBL" id="TGD22984.1"/>
    </source>
</evidence>
<reference evidence="6 7" key="1">
    <citation type="submission" date="2018-10" db="EMBL/GenBank/DDBJ databases">
        <title>Lactobacillus sp. R7 and Lactobacillus sp. R19 isolated from fermented mustard green product of Taiwan.</title>
        <authorList>
            <person name="Lin S.-T."/>
        </authorList>
    </citation>
    <scope>NUCLEOTIDE SEQUENCE [LARGE SCALE GENOMIC DNA]</scope>
    <source>
        <strain evidence="6 7">BCRC 81127</strain>
    </source>
</reference>
<comment type="subunit">
    <text evidence="3">Homotrimer.</text>
</comment>
<comment type="caution">
    <text evidence="6">The sequence shown here is derived from an EMBL/GenBank/DDBJ whole genome shotgun (WGS) entry which is preliminary data.</text>
</comment>
<dbReference type="EC" id="4.1.2.14" evidence="6"/>
<dbReference type="PANTHER" id="PTHR30246">
    <property type="entry name" value="2-KETO-3-DEOXY-6-PHOSPHOGLUCONATE ALDOLASE"/>
    <property type="match status" value="1"/>
</dbReference>
<dbReference type="PANTHER" id="PTHR30246:SF1">
    <property type="entry name" value="2-DEHYDRO-3-DEOXY-6-PHOSPHOGALACTONATE ALDOLASE-RELATED"/>
    <property type="match status" value="1"/>
</dbReference>
<dbReference type="Pfam" id="PF01081">
    <property type="entry name" value="Aldolase"/>
    <property type="match status" value="1"/>
</dbReference>
<dbReference type="GO" id="GO:0008675">
    <property type="term" value="F:2-dehydro-3-deoxy-phosphogluconate aldolase activity"/>
    <property type="evidence" value="ECO:0007669"/>
    <property type="project" value="UniProtKB-EC"/>
</dbReference>
<evidence type="ECO:0000313" key="7">
    <source>
        <dbReference type="Proteomes" id="UP000298021"/>
    </source>
</evidence>
<dbReference type="SUPFAM" id="SSF51569">
    <property type="entry name" value="Aldolase"/>
    <property type="match status" value="1"/>
</dbReference>
<gene>
    <name evidence="6" type="primary">eda</name>
    <name evidence="6" type="ORF">EGT49_07285</name>
</gene>
<keyword evidence="4 6" id="KW-0456">Lyase</keyword>
<dbReference type="InterPro" id="IPR000887">
    <property type="entry name" value="Aldlse_KDPG_KHG"/>
</dbReference>
<keyword evidence="7" id="KW-1185">Reference proteome</keyword>
<comment type="pathway">
    <text evidence="1">Carbohydrate acid metabolism.</text>
</comment>
<dbReference type="GO" id="GO:0008700">
    <property type="term" value="F:(R,S)-4-hydroxy-2-oxoglutarate aldolase activity"/>
    <property type="evidence" value="ECO:0007669"/>
    <property type="project" value="UniProtKB-EC"/>
</dbReference>
<dbReference type="AlphaFoldDB" id="A0A4Z0JLI1"/>
<evidence type="ECO:0000256" key="1">
    <source>
        <dbReference type="ARBA" id="ARBA00004761"/>
    </source>
</evidence>
<evidence type="ECO:0000256" key="4">
    <source>
        <dbReference type="ARBA" id="ARBA00023239"/>
    </source>
</evidence>
<comment type="similarity">
    <text evidence="2">Belongs to the KHG/KDPG aldolase family.</text>
</comment>
<protein>
    <submittedName>
        <fullName evidence="6">Bifunctional 4-hydroxy-2-oxoglutarate aldolase/2-dehydro-3-deoxy-phosphogluconate aldolase</fullName>
        <ecNumber evidence="6">4.1.2.14</ecNumber>
        <ecNumber evidence="6">4.1.3.16</ecNumber>
    </submittedName>
</protein>
<dbReference type="EC" id="4.1.3.16" evidence="6"/>
<sequence>MTLPKYEALKNVEKAGVVAVVRGHNEENSYQVSKACIKGGVTAIELAFTSPNADVTIKRLSEEYAEDDNVVVGAGTVLDPATARLAIIAGAKFIVSPSFNKETAKTCNLYDVPYIPGCFTPTEVQSALTYGADVVKIFPGSIAGLNVIKEIQGPFPYANVMPSGGVSLENMHEWFENGAYVVGVGGGLVGPGKDDDYEAVEKNAKAFHAEFEKLSK</sequence>
<dbReference type="Proteomes" id="UP000298021">
    <property type="component" value="Unassembled WGS sequence"/>
</dbReference>
<dbReference type="NCBIfam" id="NF005119">
    <property type="entry name" value="PRK06552.1"/>
    <property type="match status" value="1"/>
</dbReference>
<evidence type="ECO:0000256" key="5">
    <source>
        <dbReference type="ARBA" id="ARBA00023277"/>
    </source>
</evidence>
<evidence type="ECO:0000256" key="2">
    <source>
        <dbReference type="ARBA" id="ARBA00006906"/>
    </source>
</evidence>
<keyword evidence="5" id="KW-0119">Carbohydrate metabolism</keyword>
<organism evidence="6 7">
    <name type="scientific">Companilactobacillus suantsaicola</name>
    <dbReference type="NCBI Taxonomy" id="2487723"/>
    <lineage>
        <taxon>Bacteria</taxon>
        <taxon>Bacillati</taxon>
        <taxon>Bacillota</taxon>
        <taxon>Bacilli</taxon>
        <taxon>Lactobacillales</taxon>
        <taxon>Lactobacillaceae</taxon>
        <taxon>Companilactobacillus</taxon>
    </lineage>
</organism>
<dbReference type="NCBIfam" id="TIGR01182">
    <property type="entry name" value="eda"/>
    <property type="match status" value="1"/>
</dbReference>
<dbReference type="RefSeq" id="WP_135372945.1">
    <property type="nucleotide sequence ID" value="NZ_RKLY01000016.1"/>
</dbReference>
<dbReference type="InterPro" id="IPR013785">
    <property type="entry name" value="Aldolase_TIM"/>
</dbReference>
<name>A0A4Z0JLI1_9LACO</name>
<accession>A0A4Z0JLI1</accession>
<dbReference type="OrthoDB" id="9802667at2"/>
<dbReference type="EMBL" id="RKLY01000016">
    <property type="protein sequence ID" value="TGD22984.1"/>
    <property type="molecule type" value="Genomic_DNA"/>
</dbReference>
<evidence type="ECO:0000256" key="3">
    <source>
        <dbReference type="ARBA" id="ARBA00011233"/>
    </source>
</evidence>
<dbReference type="CDD" id="cd00452">
    <property type="entry name" value="KDPG_aldolase"/>
    <property type="match status" value="1"/>
</dbReference>
<dbReference type="Gene3D" id="3.20.20.70">
    <property type="entry name" value="Aldolase class I"/>
    <property type="match status" value="1"/>
</dbReference>